<organism evidence="12 13">
    <name type="scientific">Ophiophagus hannah</name>
    <name type="common">King cobra</name>
    <name type="synonym">Naja hannah</name>
    <dbReference type="NCBI Taxonomy" id="8665"/>
    <lineage>
        <taxon>Eukaryota</taxon>
        <taxon>Metazoa</taxon>
        <taxon>Chordata</taxon>
        <taxon>Craniata</taxon>
        <taxon>Vertebrata</taxon>
        <taxon>Euteleostomi</taxon>
        <taxon>Lepidosauria</taxon>
        <taxon>Squamata</taxon>
        <taxon>Bifurcata</taxon>
        <taxon>Unidentata</taxon>
        <taxon>Episquamata</taxon>
        <taxon>Toxicofera</taxon>
        <taxon>Serpentes</taxon>
        <taxon>Colubroidea</taxon>
        <taxon>Elapidae</taxon>
        <taxon>Elapinae</taxon>
        <taxon>Ophiophagus</taxon>
    </lineage>
</organism>
<comment type="caution">
    <text evidence="12">The sequence shown here is derived from an EMBL/GenBank/DDBJ whole genome shotgun (WGS) entry which is preliminary data.</text>
</comment>
<evidence type="ECO:0000256" key="8">
    <source>
        <dbReference type="RuleBase" id="RU000394"/>
    </source>
</evidence>
<dbReference type="SUPFAM" id="SSF54695">
    <property type="entry name" value="POZ domain"/>
    <property type="match status" value="1"/>
</dbReference>
<feature type="coiled-coil region" evidence="9">
    <location>
        <begin position="420"/>
        <end position="447"/>
    </location>
</feature>
<keyword evidence="13" id="KW-1185">Reference proteome</keyword>
<keyword evidence="9" id="KW-0175">Coiled coil</keyword>
<feature type="domain" description="Kinesin motor" evidence="11">
    <location>
        <begin position="21"/>
        <end position="343"/>
    </location>
</feature>
<dbReference type="Gene3D" id="1.10.150.280">
    <property type="entry name" value="AF1531-like domain"/>
    <property type="match status" value="1"/>
</dbReference>
<evidence type="ECO:0000256" key="9">
    <source>
        <dbReference type="SAM" id="Coils"/>
    </source>
</evidence>
<evidence type="ECO:0000256" key="2">
    <source>
        <dbReference type="ARBA" id="ARBA00022701"/>
    </source>
</evidence>
<evidence type="ECO:0000313" key="12">
    <source>
        <dbReference type="EMBL" id="ETE67079.1"/>
    </source>
</evidence>
<dbReference type="GO" id="GO:0007052">
    <property type="term" value="P:mitotic spindle organization"/>
    <property type="evidence" value="ECO:0007669"/>
    <property type="project" value="TreeGrafter"/>
</dbReference>
<dbReference type="Gene3D" id="3.40.850.10">
    <property type="entry name" value="Kinesin motor domain"/>
    <property type="match status" value="1"/>
</dbReference>
<evidence type="ECO:0000256" key="3">
    <source>
        <dbReference type="ARBA" id="ARBA00022741"/>
    </source>
</evidence>
<name>V8NXU4_OPHHA</name>
<dbReference type="InterPro" id="IPR027640">
    <property type="entry name" value="Kinesin-like_fam"/>
</dbReference>
<dbReference type="EMBL" id="AZIM01001394">
    <property type="protein sequence ID" value="ETE67079.1"/>
    <property type="molecule type" value="Genomic_DNA"/>
</dbReference>
<comment type="subcellular location">
    <subcellularLocation>
        <location evidence="1">Cytoplasm</location>
        <location evidence="1">Cytoskeleton</location>
    </subcellularLocation>
</comment>
<evidence type="ECO:0000313" key="13">
    <source>
        <dbReference type="Proteomes" id="UP000018936"/>
    </source>
</evidence>
<dbReference type="GO" id="GO:0005874">
    <property type="term" value="C:microtubule"/>
    <property type="evidence" value="ECO:0007669"/>
    <property type="project" value="UniProtKB-KW"/>
</dbReference>
<dbReference type="SMART" id="SM00129">
    <property type="entry name" value="KISc"/>
    <property type="match status" value="1"/>
</dbReference>
<evidence type="ECO:0000256" key="4">
    <source>
        <dbReference type="ARBA" id="ARBA00022840"/>
    </source>
</evidence>
<accession>V8NXU4</accession>
<evidence type="ECO:0000256" key="5">
    <source>
        <dbReference type="ARBA" id="ARBA00023175"/>
    </source>
</evidence>
<dbReference type="SUPFAM" id="SSF47781">
    <property type="entry name" value="RuvA domain 2-like"/>
    <property type="match status" value="1"/>
</dbReference>
<dbReference type="Proteomes" id="UP000018936">
    <property type="component" value="Unassembled WGS sequence"/>
</dbReference>
<keyword evidence="6" id="KW-0963">Cytoplasm</keyword>
<dbReference type="Gene3D" id="3.30.710.10">
    <property type="entry name" value="Potassium Channel Kv1.1, Chain A"/>
    <property type="match status" value="1"/>
</dbReference>
<evidence type="ECO:0000256" key="6">
    <source>
        <dbReference type="ARBA" id="ARBA00023212"/>
    </source>
</evidence>
<dbReference type="SUPFAM" id="SSF52540">
    <property type="entry name" value="P-loop containing nucleoside triphosphate hydrolases"/>
    <property type="match status" value="1"/>
</dbReference>
<reference evidence="12 13" key="1">
    <citation type="journal article" date="2013" name="Proc. Natl. Acad. Sci. U.S.A.">
        <title>The king cobra genome reveals dynamic gene evolution and adaptation in the snake venom system.</title>
        <authorList>
            <person name="Vonk F.J."/>
            <person name="Casewell N.R."/>
            <person name="Henkel C.V."/>
            <person name="Heimberg A.M."/>
            <person name="Jansen H.J."/>
            <person name="McCleary R.J."/>
            <person name="Kerkkamp H.M."/>
            <person name="Vos R.A."/>
            <person name="Guerreiro I."/>
            <person name="Calvete J.J."/>
            <person name="Wuster W."/>
            <person name="Woods A.E."/>
            <person name="Logan J.M."/>
            <person name="Harrison R.A."/>
            <person name="Castoe T.A."/>
            <person name="de Koning A.P."/>
            <person name="Pollock D.D."/>
            <person name="Yandell M."/>
            <person name="Calderon D."/>
            <person name="Renjifo C."/>
            <person name="Currier R.B."/>
            <person name="Salgado D."/>
            <person name="Pla D."/>
            <person name="Sanz L."/>
            <person name="Hyder A.S."/>
            <person name="Ribeiro J.M."/>
            <person name="Arntzen J.W."/>
            <person name="van den Thillart G.E."/>
            <person name="Boetzer M."/>
            <person name="Pirovano W."/>
            <person name="Dirks R.P."/>
            <person name="Spaink H.P."/>
            <person name="Duboule D."/>
            <person name="McGlinn E."/>
            <person name="Kini R.M."/>
            <person name="Richardson M.K."/>
        </authorList>
    </citation>
    <scope>NUCLEOTIDE SEQUENCE</scope>
    <source>
        <tissue evidence="12">Blood</tissue>
    </source>
</reference>
<dbReference type="GO" id="GO:0007018">
    <property type="term" value="P:microtubule-based movement"/>
    <property type="evidence" value="ECO:0007669"/>
    <property type="project" value="InterPro"/>
</dbReference>
<dbReference type="PANTHER" id="PTHR47969">
    <property type="entry name" value="CHROMOSOME-ASSOCIATED KINESIN KIF4A-RELATED"/>
    <property type="match status" value="1"/>
</dbReference>
<dbReference type="GO" id="GO:0005875">
    <property type="term" value="C:microtubule associated complex"/>
    <property type="evidence" value="ECO:0007669"/>
    <property type="project" value="TreeGrafter"/>
</dbReference>
<evidence type="ECO:0000256" key="7">
    <source>
        <dbReference type="PROSITE-ProRule" id="PRU00283"/>
    </source>
</evidence>
<gene>
    <name evidence="12" type="primary">kif22</name>
    <name evidence="12" type="ORF">L345_07136</name>
</gene>
<evidence type="ECO:0000259" key="11">
    <source>
        <dbReference type="PROSITE" id="PS50067"/>
    </source>
</evidence>
<dbReference type="GO" id="GO:0003777">
    <property type="term" value="F:microtubule motor activity"/>
    <property type="evidence" value="ECO:0007669"/>
    <property type="project" value="InterPro"/>
</dbReference>
<dbReference type="InterPro" id="IPR036961">
    <property type="entry name" value="Kinesin_motor_dom_sf"/>
</dbReference>
<dbReference type="PROSITE" id="PS50067">
    <property type="entry name" value="KINESIN_MOTOR_2"/>
    <property type="match status" value="1"/>
</dbReference>
<proteinExistence type="inferred from homology"/>
<dbReference type="PRINTS" id="PR00380">
    <property type="entry name" value="KINESINHEAVY"/>
</dbReference>
<dbReference type="CDD" id="cd01376">
    <property type="entry name" value="KISc_KID_like"/>
    <property type="match status" value="1"/>
</dbReference>
<dbReference type="InterPro" id="IPR019821">
    <property type="entry name" value="Kinesin_motor_CS"/>
</dbReference>
<keyword evidence="6" id="KW-0206">Cytoskeleton</keyword>
<dbReference type="InterPro" id="IPR010994">
    <property type="entry name" value="RuvA_2-like"/>
</dbReference>
<dbReference type="InterPro" id="IPR001752">
    <property type="entry name" value="Kinesin_motor_dom"/>
</dbReference>
<evidence type="ECO:0000256" key="10">
    <source>
        <dbReference type="SAM" id="MobiDB-lite"/>
    </source>
</evidence>
<dbReference type="GO" id="GO:0008017">
    <property type="term" value="F:microtubule binding"/>
    <property type="evidence" value="ECO:0007669"/>
    <property type="project" value="InterPro"/>
</dbReference>
<feature type="non-terminal residue" evidence="12">
    <location>
        <position position="1"/>
    </location>
</feature>
<dbReference type="InterPro" id="IPR011333">
    <property type="entry name" value="SKP1/BTB/POZ_sf"/>
</dbReference>
<dbReference type="PROSITE" id="PS00411">
    <property type="entry name" value="KINESIN_MOTOR_1"/>
    <property type="match status" value="1"/>
</dbReference>
<comment type="similarity">
    <text evidence="7 8">Belongs to the TRAFAC class myosin-kinesin ATPase superfamily. Kinesin family.</text>
</comment>
<sequence>MTTNQRLSRADFHRSDNASEQVQVCVRLRPAVGTGQGQEAPCVRGVDSHSLEILNWRNEMETMKYRFDAFYSEAATQQDVYMGSVQPLLHHLLKGQNASILAYGPTGAGKTHTMLGNPDHPGVIPRAVRDVLQMTRDASEDKCKYSVSMSYLEIYQEKVLDLLQPSLRDLPIREDRNHNILVPDLTQKEITNFADFESHFLPASRKRTVASTQLNQRSSRSHTVLLVLVNQIRDWPTYSHQTAKLCLIDLAGSEDNRRTGNKGLRLKESGAINSSLFVLSKVVDALNQGLPRVPYRDSKLTRLLQDSLGGSAHSLIIANIAPEKKYYFDTLTSLNFAAKSKQIVNKPFTQKTLLQTGPEAKRPCLQDQPGPSEQKPLSSLLPLENLDPTLAERLLRLEALEKEKAGSSTLPLLNTPRRERLNVLKLLDETRRELKRVKEKQIEMEAQTLKNKGALFLPPANPRKQATVLPLQQVQTPVKSEEEEESVIKKQKTRGQKKKIQEFESENKAPSKWEVEIRPDQLAHSKAKILSLMNSGSMKDLMDLHLIGKKKAELIVSWRENYGSFQKVGGLRPLNPSSKYVKLNVGGSLHYTTVQTLTKQDTMLKAMFSGRMEVLTDSEVSLPESQRELEEVLCEARYYLIQGLVEDCQLALQQKSEAYDPLCHIPMVTSPKEEQQIISRCSKPVVKLLHNRSNNKYSYTSNSDDNLLKNIELFDKLALRFNGRVLFIKDVLGDEICCWSFYGQGRKIAEVEFPEARIFEETLNILIYETPRVPDKALLEATGGVAGGGGGPLRAGDDEDGREHRVRRIHVRRHIMHDERPHGHQAVFKD</sequence>
<feature type="region of interest" description="Disordered" evidence="10">
    <location>
        <begin position="355"/>
        <end position="380"/>
    </location>
</feature>
<keyword evidence="5 7" id="KW-0505">Motor protein</keyword>
<evidence type="ECO:0000256" key="1">
    <source>
        <dbReference type="ARBA" id="ARBA00004245"/>
    </source>
</evidence>
<dbReference type="GO" id="GO:0051231">
    <property type="term" value="P:spindle elongation"/>
    <property type="evidence" value="ECO:0007669"/>
    <property type="project" value="TreeGrafter"/>
</dbReference>
<dbReference type="GO" id="GO:0005524">
    <property type="term" value="F:ATP binding"/>
    <property type="evidence" value="ECO:0007669"/>
    <property type="project" value="UniProtKB-UniRule"/>
</dbReference>
<dbReference type="InterPro" id="IPR027417">
    <property type="entry name" value="P-loop_NTPase"/>
</dbReference>
<keyword evidence="3 7" id="KW-0547">Nucleotide-binding</keyword>
<dbReference type="PANTHER" id="PTHR47969:SF9">
    <property type="entry name" value="KINESIN-LIKE PROTEIN"/>
    <property type="match status" value="1"/>
</dbReference>
<dbReference type="FunFam" id="3.40.850.10:FF:000043">
    <property type="entry name" value="Kinesin-like protein"/>
    <property type="match status" value="1"/>
</dbReference>
<protein>
    <recommendedName>
        <fullName evidence="8">Kinesin-like protein</fullName>
    </recommendedName>
</protein>
<dbReference type="AlphaFoldDB" id="V8NXU4"/>
<feature type="binding site" evidence="7">
    <location>
        <begin position="104"/>
        <end position="111"/>
    </location>
    <ligand>
        <name>ATP</name>
        <dbReference type="ChEBI" id="CHEBI:30616"/>
    </ligand>
</feature>
<dbReference type="OrthoDB" id="3176171at2759"/>
<dbReference type="Pfam" id="PF00225">
    <property type="entry name" value="Kinesin"/>
    <property type="match status" value="1"/>
</dbReference>
<keyword evidence="4 7" id="KW-0067">ATP-binding</keyword>
<keyword evidence="2 8" id="KW-0493">Microtubule</keyword>